<evidence type="ECO:0000259" key="6">
    <source>
        <dbReference type="PROSITE" id="PS51173"/>
    </source>
</evidence>
<evidence type="ECO:0000259" key="5">
    <source>
        <dbReference type="PROSITE" id="PS50853"/>
    </source>
</evidence>
<dbReference type="AlphaFoldDB" id="A0A5N6C4D6"/>
<feature type="domain" description="CBM2" evidence="6">
    <location>
        <begin position="286"/>
        <end position="396"/>
    </location>
</feature>
<dbReference type="Pfam" id="PF00553">
    <property type="entry name" value="CBM_2"/>
    <property type="match status" value="1"/>
</dbReference>
<dbReference type="Pfam" id="PF00041">
    <property type="entry name" value="fn3"/>
    <property type="match status" value="1"/>
</dbReference>
<dbReference type="InterPro" id="IPR012291">
    <property type="entry name" value="CBM2_carb-bd_dom_sf"/>
</dbReference>
<dbReference type="SMART" id="SM00637">
    <property type="entry name" value="CBD_II"/>
    <property type="match status" value="1"/>
</dbReference>
<comment type="caution">
    <text evidence="7">The sequence shown here is derived from an EMBL/GenBank/DDBJ whole genome shotgun (WGS) entry which is preliminary data.</text>
</comment>
<dbReference type="Gene3D" id="2.60.40.10">
    <property type="entry name" value="Immunoglobulins"/>
    <property type="match status" value="2"/>
</dbReference>
<dbReference type="Proteomes" id="UP000313066">
    <property type="component" value="Unassembled WGS sequence"/>
</dbReference>
<gene>
    <name evidence="7" type="ORF">FH610_005025</name>
</gene>
<evidence type="ECO:0000256" key="3">
    <source>
        <dbReference type="ARBA" id="ARBA00023326"/>
    </source>
</evidence>
<feature type="region of interest" description="Disordered" evidence="4">
    <location>
        <begin position="57"/>
        <end position="93"/>
    </location>
</feature>
<dbReference type="GO" id="GO:0004553">
    <property type="term" value="F:hydrolase activity, hydrolyzing O-glycosyl compounds"/>
    <property type="evidence" value="ECO:0007669"/>
    <property type="project" value="InterPro"/>
</dbReference>
<dbReference type="CDD" id="cd00063">
    <property type="entry name" value="FN3"/>
    <property type="match status" value="1"/>
</dbReference>
<dbReference type="GO" id="GO:0000272">
    <property type="term" value="P:polysaccharide catabolic process"/>
    <property type="evidence" value="ECO:0007669"/>
    <property type="project" value="UniProtKB-KW"/>
</dbReference>
<dbReference type="PROSITE" id="PS51173">
    <property type="entry name" value="CBM2"/>
    <property type="match status" value="1"/>
</dbReference>
<keyword evidence="2" id="KW-0326">Glycosidase</keyword>
<organism evidence="7 8">
    <name type="scientific">Microbispora catharanthi</name>
    <dbReference type="NCBI Taxonomy" id="1712871"/>
    <lineage>
        <taxon>Bacteria</taxon>
        <taxon>Bacillati</taxon>
        <taxon>Actinomycetota</taxon>
        <taxon>Actinomycetes</taxon>
        <taxon>Streptosporangiales</taxon>
        <taxon>Streptosporangiaceae</taxon>
        <taxon>Microbispora</taxon>
    </lineage>
</organism>
<dbReference type="GO" id="GO:0030247">
    <property type="term" value="F:polysaccharide binding"/>
    <property type="evidence" value="ECO:0007669"/>
    <property type="project" value="UniProtKB-UniRule"/>
</dbReference>
<feature type="region of interest" description="Disordered" evidence="4">
    <location>
        <begin position="175"/>
        <end position="194"/>
    </location>
</feature>
<dbReference type="EMBL" id="VDMA02000002">
    <property type="protein sequence ID" value="KAB8187280.1"/>
    <property type="molecule type" value="Genomic_DNA"/>
</dbReference>
<dbReference type="PROSITE" id="PS50853">
    <property type="entry name" value="FN3"/>
    <property type="match status" value="1"/>
</dbReference>
<dbReference type="SUPFAM" id="SSF49265">
    <property type="entry name" value="Fibronectin type III"/>
    <property type="match status" value="1"/>
</dbReference>
<name>A0A5N6C4D6_9ACTN</name>
<protein>
    <recommendedName>
        <fullName evidence="9">CBM2 domain-containing protein</fullName>
    </recommendedName>
</protein>
<dbReference type="SUPFAM" id="SSF49384">
    <property type="entry name" value="Carbohydrate-binding domain"/>
    <property type="match status" value="1"/>
</dbReference>
<dbReference type="InterPro" id="IPR008965">
    <property type="entry name" value="CBM2/CBM3_carb-bd_dom_sf"/>
</dbReference>
<proteinExistence type="predicted"/>
<evidence type="ECO:0000256" key="1">
    <source>
        <dbReference type="ARBA" id="ARBA00023277"/>
    </source>
</evidence>
<dbReference type="Gene3D" id="2.60.40.290">
    <property type="match status" value="1"/>
</dbReference>
<keyword evidence="1" id="KW-0119">Carbohydrate metabolism</keyword>
<feature type="compositionally biased region" description="Low complexity" evidence="4">
    <location>
        <begin position="57"/>
        <end position="76"/>
    </location>
</feature>
<keyword evidence="2" id="KW-0378">Hydrolase</keyword>
<dbReference type="InterPro" id="IPR036116">
    <property type="entry name" value="FN3_sf"/>
</dbReference>
<dbReference type="SMART" id="SM00060">
    <property type="entry name" value="FN3"/>
    <property type="match status" value="2"/>
</dbReference>
<feature type="compositionally biased region" description="Low complexity" evidence="4">
    <location>
        <begin position="179"/>
        <end position="189"/>
    </location>
</feature>
<dbReference type="InterPro" id="IPR013783">
    <property type="entry name" value="Ig-like_fold"/>
</dbReference>
<evidence type="ECO:0000313" key="8">
    <source>
        <dbReference type="Proteomes" id="UP000313066"/>
    </source>
</evidence>
<sequence length="396" mass="40623">MIRAMSSADRRSGGWLVSRLSWPAAWTAAGAVAAALLAANIAAPPVLATSVVYAASASTGEPTPQPSGSPGTDTTPPTAPGEVRPCPPPLPTGGTPQGVVGLCWTASTDDVGVTGYEVYRLTPDGFVKATSTTSTITVITGLTIGRTYTFYIVAKDAAGNTSRPTAPFSTAAVTGMSVSPSPGTGDTTPPTKPAGIQADCLPDFKGTSFCWTPSTDDVGVTGYDVYRRTDTAWIPVGTAIGTHFTEGNLVTGQSYVYFMVAQDAAGNLSLPSDLITARASGGYPTYSPPPVSCKIEYTAWSWSGGFSATVKIINLGQTPMNNWTLRFVLPDAGQKVANGWSAAWSQSGKDVTASAMPWNSVIQGGGSLQIGFNGTLTGANPDPTGFTLNGGVCIRG</sequence>
<dbReference type="InterPro" id="IPR003961">
    <property type="entry name" value="FN3_dom"/>
</dbReference>
<evidence type="ECO:0000256" key="2">
    <source>
        <dbReference type="ARBA" id="ARBA00023295"/>
    </source>
</evidence>
<evidence type="ECO:0000256" key="4">
    <source>
        <dbReference type="SAM" id="MobiDB-lite"/>
    </source>
</evidence>
<evidence type="ECO:0000313" key="7">
    <source>
        <dbReference type="EMBL" id="KAB8187280.1"/>
    </source>
</evidence>
<feature type="domain" description="Fibronectin type-III" evidence="5">
    <location>
        <begin position="84"/>
        <end position="177"/>
    </location>
</feature>
<keyword evidence="8" id="KW-1185">Reference proteome</keyword>
<reference evidence="7 8" key="1">
    <citation type="submission" date="2019-10" db="EMBL/GenBank/DDBJ databases">
        <title>Nonomuraea sp. nov., isolated from Phyllanthus amarus.</title>
        <authorList>
            <person name="Klykleung N."/>
            <person name="Tanasupawat S."/>
        </authorList>
    </citation>
    <scope>NUCLEOTIDE SEQUENCE [LARGE SCALE GENOMIC DNA]</scope>
    <source>
        <strain evidence="7 8">CR1-09</strain>
    </source>
</reference>
<keyword evidence="3" id="KW-0624">Polysaccharide degradation</keyword>
<evidence type="ECO:0008006" key="9">
    <source>
        <dbReference type="Google" id="ProtNLM"/>
    </source>
</evidence>
<accession>A0A5N6C4D6</accession>
<dbReference type="InterPro" id="IPR001919">
    <property type="entry name" value="CBD2"/>
</dbReference>